<dbReference type="Gene3D" id="1.10.155.10">
    <property type="entry name" value="Chemotaxis receptor methyltransferase CheR, N-terminal domain"/>
    <property type="match status" value="1"/>
</dbReference>
<evidence type="ECO:0000259" key="6">
    <source>
        <dbReference type="PROSITE" id="PS50123"/>
    </source>
</evidence>
<dbReference type="Gene3D" id="1.25.40.10">
    <property type="entry name" value="Tetratricopeptide repeat domain"/>
    <property type="match status" value="1"/>
</dbReference>
<dbReference type="EMBL" id="SACP01000001">
    <property type="protein sequence ID" value="RVU21550.1"/>
    <property type="molecule type" value="Genomic_DNA"/>
</dbReference>
<dbReference type="GO" id="GO:0032259">
    <property type="term" value="P:methylation"/>
    <property type="evidence" value="ECO:0007669"/>
    <property type="project" value="UniProtKB-KW"/>
</dbReference>
<evidence type="ECO:0000256" key="3">
    <source>
        <dbReference type="ARBA" id="ARBA00022603"/>
    </source>
</evidence>
<keyword evidence="3 7" id="KW-0489">Methyltransferase</keyword>
<comment type="catalytic activity">
    <reaction evidence="1">
        <text>L-glutamyl-[protein] + S-adenosyl-L-methionine = [protein]-L-glutamate 5-O-methyl ester + S-adenosyl-L-homocysteine</text>
        <dbReference type="Rhea" id="RHEA:24452"/>
        <dbReference type="Rhea" id="RHEA-COMP:10208"/>
        <dbReference type="Rhea" id="RHEA-COMP:10311"/>
        <dbReference type="ChEBI" id="CHEBI:29973"/>
        <dbReference type="ChEBI" id="CHEBI:57856"/>
        <dbReference type="ChEBI" id="CHEBI:59789"/>
        <dbReference type="ChEBI" id="CHEBI:82795"/>
        <dbReference type="EC" id="2.1.1.80"/>
    </reaction>
</comment>
<dbReference type="PRINTS" id="PR00996">
    <property type="entry name" value="CHERMTFRASE"/>
</dbReference>
<dbReference type="InterPro" id="IPR022641">
    <property type="entry name" value="CheR_N"/>
</dbReference>
<evidence type="ECO:0000256" key="4">
    <source>
        <dbReference type="ARBA" id="ARBA00022679"/>
    </source>
</evidence>
<dbReference type="AlphaFoldDB" id="A0A3S3UDJ3"/>
<name>A0A3S3UDJ3_9HYPH</name>
<gene>
    <name evidence="7" type="ORF">EOE48_00370</name>
</gene>
<keyword evidence="4 7" id="KW-0808">Transferase</keyword>
<proteinExistence type="predicted"/>
<dbReference type="InterPro" id="IPR011990">
    <property type="entry name" value="TPR-like_helical_dom_sf"/>
</dbReference>
<dbReference type="SUPFAM" id="SSF47757">
    <property type="entry name" value="Chemotaxis receptor methyltransferase CheR, N-terminal domain"/>
    <property type="match status" value="1"/>
</dbReference>
<dbReference type="InterPro" id="IPR022642">
    <property type="entry name" value="CheR_C"/>
</dbReference>
<evidence type="ECO:0000313" key="8">
    <source>
        <dbReference type="Proteomes" id="UP000286997"/>
    </source>
</evidence>
<dbReference type="Gene3D" id="3.40.50.150">
    <property type="entry name" value="Vaccinia Virus protein VP39"/>
    <property type="match status" value="1"/>
</dbReference>
<dbReference type="SMART" id="SM00138">
    <property type="entry name" value="MeTrc"/>
    <property type="match status" value="1"/>
</dbReference>
<dbReference type="PROSITE" id="PS50123">
    <property type="entry name" value="CHER"/>
    <property type="match status" value="1"/>
</dbReference>
<dbReference type="PANTHER" id="PTHR24422:SF10">
    <property type="entry name" value="CHEMOTAXIS PROTEIN METHYLTRANSFERASE 2"/>
    <property type="match status" value="1"/>
</dbReference>
<feature type="domain" description="CheR-type methyltransferase" evidence="6">
    <location>
        <begin position="15"/>
        <end position="288"/>
    </location>
</feature>
<dbReference type="Pfam" id="PF03705">
    <property type="entry name" value="CheR_N"/>
    <property type="match status" value="1"/>
</dbReference>
<protein>
    <recommendedName>
        <fullName evidence="2">protein-glutamate O-methyltransferase</fullName>
        <ecNumber evidence="2">2.1.1.80</ecNumber>
    </recommendedName>
</protein>
<dbReference type="OrthoDB" id="9816309at2"/>
<dbReference type="SUPFAM" id="SSF48452">
    <property type="entry name" value="TPR-like"/>
    <property type="match status" value="1"/>
</dbReference>
<dbReference type="Pfam" id="PF01739">
    <property type="entry name" value="CheR"/>
    <property type="match status" value="1"/>
</dbReference>
<dbReference type="SUPFAM" id="SSF53335">
    <property type="entry name" value="S-adenosyl-L-methionine-dependent methyltransferases"/>
    <property type="match status" value="1"/>
</dbReference>
<evidence type="ECO:0000313" key="7">
    <source>
        <dbReference type="EMBL" id="RVU21550.1"/>
    </source>
</evidence>
<evidence type="ECO:0000256" key="5">
    <source>
        <dbReference type="ARBA" id="ARBA00022691"/>
    </source>
</evidence>
<dbReference type="InterPro" id="IPR000780">
    <property type="entry name" value="CheR_MeTrfase"/>
</dbReference>
<organism evidence="7 8">
    <name type="scientific">Methylobacterium oryzihabitans</name>
    <dbReference type="NCBI Taxonomy" id="2499852"/>
    <lineage>
        <taxon>Bacteria</taxon>
        <taxon>Pseudomonadati</taxon>
        <taxon>Pseudomonadota</taxon>
        <taxon>Alphaproteobacteria</taxon>
        <taxon>Hyphomicrobiales</taxon>
        <taxon>Methylobacteriaceae</taxon>
        <taxon>Methylobacterium</taxon>
    </lineage>
</organism>
<evidence type="ECO:0000256" key="2">
    <source>
        <dbReference type="ARBA" id="ARBA00012534"/>
    </source>
</evidence>
<dbReference type="InterPro" id="IPR036804">
    <property type="entry name" value="CheR_N_sf"/>
</dbReference>
<dbReference type="InterPro" id="IPR050903">
    <property type="entry name" value="Bact_Chemotaxis_MeTrfase"/>
</dbReference>
<dbReference type="PANTHER" id="PTHR24422">
    <property type="entry name" value="CHEMOTAXIS PROTEIN METHYLTRANSFERASE"/>
    <property type="match status" value="1"/>
</dbReference>
<sequence length="468" mass="50870">MGRLSAVAPARPDPDPAFAALKARVIARTGHHYYADKDDLLWERLHKRIRACGLADGAGYLALLDRSEAEWTALEAEITIGETFFFRYAEQFAALRETILPERIAARACERRLRIWSAGCSTGAETYSVAILLRDLLGERLPDWRISLTGTDINHAVLAAARRAEYGAWAMRTLPAQERARYFREARPGVFALRPEFRSLARFEAQNLMSLLDGTASLSLTDYDLILCRNVLIYFHADVVQAVVRALAARLRPGGWLLLGHAEPNPAFAAFLHPVSLPGTAAYRRLDDEAAAPPEPPVAWEPLPLPEAPVPVPPRPAPPVRLPAARPLPAPAPSPEPASPLAALRALADAGDLDGGWDACREALRAAPTDPRLRFYEGLLARARGRPEEAERAFRGALYLDKGFVMAHYHLGLTLIAAGRTEAGRRALVNALRLADGLPGGTVLPEGDGLTAGLLRDTARPLLDAAAP</sequence>
<dbReference type="Proteomes" id="UP000286997">
    <property type="component" value="Unassembled WGS sequence"/>
</dbReference>
<keyword evidence="5" id="KW-0949">S-adenosyl-L-methionine</keyword>
<reference evidence="7 8" key="1">
    <citation type="submission" date="2019-01" db="EMBL/GenBank/DDBJ databases">
        <authorList>
            <person name="Chen W.-M."/>
        </authorList>
    </citation>
    <scope>NUCLEOTIDE SEQUENCE [LARGE SCALE GENOMIC DNA]</scope>
    <source>
        <strain evidence="7 8">TER-1</strain>
    </source>
</reference>
<dbReference type="CDD" id="cd02440">
    <property type="entry name" value="AdoMet_MTases"/>
    <property type="match status" value="1"/>
</dbReference>
<keyword evidence="8" id="KW-1185">Reference proteome</keyword>
<evidence type="ECO:0000256" key="1">
    <source>
        <dbReference type="ARBA" id="ARBA00001541"/>
    </source>
</evidence>
<comment type="caution">
    <text evidence="7">The sequence shown here is derived from an EMBL/GenBank/DDBJ whole genome shotgun (WGS) entry which is preliminary data.</text>
</comment>
<dbReference type="GO" id="GO:0008983">
    <property type="term" value="F:protein-glutamate O-methyltransferase activity"/>
    <property type="evidence" value="ECO:0007669"/>
    <property type="project" value="UniProtKB-EC"/>
</dbReference>
<dbReference type="InterPro" id="IPR029063">
    <property type="entry name" value="SAM-dependent_MTases_sf"/>
</dbReference>
<dbReference type="EC" id="2.1.1.80" evidence="2"/>
<accession>A0A3S3UDJ3</accession>